<evidence type="ECO:0000256" key="4">
    <source>
        <dbReference type="ARBA" id="ARBA00022801"/>
    </source>
</evidence>
<feature type="chain" id="PRO_5024381672" description="alpha-L-fucosidase" evidence="6">
    <location>
        <begin position="20"/>
        <end position="468"/>
    </location>
</feature>
<feature type="signal peptide" evidence="6">
    <location>
        <begin position="1"/>
        <end position="19"/>
    </location>
</feature>
<evidence type="ECO:0000256" key="5">
    <source>
        <dbReference type="ARBA" id="ARBA00023295"/>
    </source>
</evidence>
<dbReference type="Proteomes" id="UP000292424">
    <property type="component" value="Chromosome"/>
</dbReference>
<dbReference type="SUPFAM" id="SSF49785">
    <property type="entry name" value="Galactose-binding domain-like"/>
    <property type="match status" value="1"/>
</dbReference>
<keyword evidence="9" id="KW-1185">Reference proteome</keyword>
<keyword evidence="3 6" id="KW-0732">Signal</keyword>
<dbReference type="InterPro" id="IPR057739">
    <property type="entry name" value="Glyco_hydro_29_N"/>
</dbReference>
<accession>A0A5P2G724</accession>
<evidence type="ECO:0000259" key="7">
    <source>
        <dbReference type="PROSITE" id="PS50022"/>
    </source>
</evidence>
<dbReference type="SMART" id="SM00812">
    <property type="entry name" value="Alpha_L_fucos"/>
    <property type="match status" value="1"/>
</dbReference>
<dbReference type="OrthoDB" id="107551at2"/>
<evidence type="ECO:0000256" key="6">
    <source>
        <dbReference type="SAM" id="SignalP"/>
    </source>
</evidence>
<keyword evidence="5" id="KW-0326">Glycosidase</keyword>
<dbReference type="GO" id="GO:0006004">
    <property type="term" value="P:fucose metabolic process"/>
    <property type="evidence" value="ECO:0007669"/>
    <property type="project" value="TreeGrafter"/>
</dbReference>
<dbReference type="InterPro" id="IPR000933">
    <property type="entry name" value="Glyco_hydro_29"/>
</dbReference>
<evidence type="ECO:0000256" key="2">
    <source>
        <dbReference type="ARBA" id="ARBA00012662"/>
    </source>
</evidence>
<evidence type="ECO:0000313" key="8">
    <source>
        <dbReference type="EMBL" id="QES90069.1"/>
    </source>
</evidence>
<organism evidence="8 9">
    <name type="scientific">Rhizosphaericola mali</name>
    <dbReference type="NCBI Taxonomy" id="2545455"/>
    <lineage>
        <taxon>Bacteria</taxon>
        <taxon>Pseudomonadati</taxon>
        <taxon>Bacteroidota</taxon>
        <taxon>Chitinophagia</taxon>
        <taxon>Chitinophagales</taxon>
        <taxon>Chitinophagaceae</taxon>
        <taxon>Rhizosphaericola</taxon>
    </lineage>
</organism>
<feature type="domain" description="F5/8 type C" evidence="7">
    <location>
        <begin position="330"/>
        <end position="465"/>
    </location>
</feature>
<dbReference type="GO" id="GO:0004560">
    <property type="term" value="F:alpha-L-fucosidase activity"/>
    <property type="evidence" value="ECO:0007669"/>
    <property type="project" value="InterPro"/>
</dbReference>
<dbReference type="InterPro" id="IPR000421">
    <property type="entry name" value="FA58C"/>
</dbReference>
<dbReference type="GO" id="GO:0005764">
    <property type="term" value="C:lysosome"/>
    <property type="evidence" value="ECO:0007669"/>
    <property type="project" value="TreeGrafter"/>
</dbReference>
<dbReference type="EC" id="3.2.1.51" evidence="2"/>
<gene>
    <name evidence="8" type="ORF">E0W69_015870</name>
</gene>
<comment type="similarity">
    <text evidence="1">Belongs to the glycosyl hydrolase 29 family.</text>
</comment>
<dbReference type="PANTHER" id="PTHR10030">
    <property type="entry name" value="ALPHA-L-FUCOSIDASE"/>
    <property type="match status" value="1"/>
</dbReference>
<dbReference type="InterPro" id="IPR008979">
    <property type="entry name" value="Galactose-bd-like_sf"/>
</dbReference>
<reference evidence="8 9" key="1">
    <citation type="submission" date="2019-09" db="EMBL/GenBank/DDBJ databases">
        <title>Complete genome sequence of Arachidicoccus sp. B3-10 isolated from apple orchard soil.</title>
        <authorList>
            <person name="Kim H.S."/>
            <person name="Han K.-I."/>
            <person name="Suh M.K."/>
            <person name="Lee K.C."/>
            <person name="Eom M.K."/>
            <person name="Kim J.-S."/>
            <person name="Kang S.W."/>
            <person name="Sin Y."/>
            <person name="Lee J.-S."/>
        </authorList>
    </citation>
    <scope>NUCLEOTIDE SEQUENCE [LARGE SCALE GENOMIC DNA]</scope>
    <source>
        <strain evidence="8 9">B3-10</strain>
    </source>
</reference>
<name>A0A5P2G724_9BACT</name>
<proteinExistence type="inferred from homology"/>
<dbReference type="KEGG" id="arac:E0W69_015870"/>
<protein>
    <recommendedName>
        <fullName evidence="2">alpha-L-fucosidase</fullName>
        <ecNumber evidence="2">3.2.1.51</ecNumber>
    </recommendedName>
</protein>
<dbReference type="PROSITE" id="PS50022">
    <property type="entry name" value="FA58C_3"/>
    <property type="match status" value="1"/>
</dbReference>
<dbReference type="Pfam" id="PF00754">
    <property type="entry name" value="F5_F8_type_C"/>
    <property type="match status" value="1"/>
</dbReference>
<dbReference type="InterPro" id="IPR017853">
    <property type="entry name" value="GH"/>
</dbReference>
<dbReference type="SUPFAM" id="SSF51445">
    <property type="entry name" value="(Trans)glycosidases"/>
    <property type="match status" value="1"/>
</dbReference>
<dbReference type="GO" id="GO:0016139">
    <property type="term" value="P:glycoside catabolic process"/>
    <property type="evidence" value="ECO:0007669"/>
    <property type="project" value="TreeGrafter"/>
</dbReference>
<keyword evidence="4" id="KW-0378">Hydrolase</keyword>
<evidence type="ECO:0000256" key="3">
    <source>
        <dbReference type="ARBA" id="ARBA00022729"/>
    </source>
</evidence>
<evidence type="ECO:0000256" key="1">
    <source>
        <dbReference type="ARBA" id="ARBA00007951"/>
    </source>
</evidence>
<dbReference type="Pfam" id="PF01120">
    <property type="entry name" value="Alpha_L_fucos"/>
    <property type="match status" value="1"/>
</dbReference>
<evidence type="ECO:0000313" key="9">
    <source>
        <dbReference type="Proteomes" id="UP000292424"/>
    </source>
</evidence>
<dbReference type="PANTHER" id="PTHR10030:SF37">
    <property type="entry name" value="ALPHA-L-FUCOSIDASE-RELATED"/>
    <property type="match status" value="1"/>
</dbReference>
<dbReference type="Gene3D" id="3.20.20.80">
    <property type="entry name" value="Glycosidases"/>
    <property type="match status" value="1"/>
</dbReference>
<dbReference type="Gene3D" id="2.60.120.260">
    <property type="entry name" value="Galactose-binding domain-like"/>
    <property type="match status" value="1"/>
</dbReference>
<dbReference type="AlphaFoldDB" id="A0A5P2G724"/>
<dbReference type="EMBL" id="CP044016">
    <property type="protein sequence ID" value="QES90069.1"/>
    <property type="molecule type" value="Genomic_DNA"/>
</dbReference>
<sequence>MRKIILCLCLFLTFLNMNAQKVYNSPEKKSLQELQQAFIDLKFGMFIHFNIPTYANQDWPDPDMPAATFNPTKLDCDQWAKAAKSAHMTYGCLTTKHHSGFCIWDTKTTNYSVMNSSFKKDVVKEYVNAFRKNGLKVSLYYSILDTHHRIRPNNINKQSIVFIKAQLKELLTNYGTIDALIFDGWDAPWSRISYDDISFQEIYNWVKKWQPNCLVMDLNSAKYPAGALFYSDIKSYEQNAGQMISKETNKLPALSCLPLQENWFWKTTFPSSTLKSPEFLIKDNLVPFNNAYCNFLLNVAPNKEGLIDKNALDALQKMGELWQDDKKYQALPKQDAPIISRNLAKDKFAESSWSDDMNIMDFGNDDKFNTSWESNPEIKNPWYEVVLGKDISFNTIVITEGGEPKITNYTLEIYTHGQWKKLIDGNNKQKTKLIRFPNTKGDKVRMKINEYNSTPSIAEFGIYNEPKL</sequence>